<evidence type="ECO:0000256" key="1">
    <source>
        <dbReference type="SAM" id="Phobius"/>
    </source>
</evidence>
<dbReference type="EMBL" id="SSOD01000009">
    <property type="protein sequence ID" value="THF60633.1"/>
    <property type="molecule type" value="Genomic_DNA"/>
</dbReference>
<organism evidence="2 3">
    <name type="scientific">Pseudothauera rhizosphaerae</name>
    <dbReference type="NCBI Taxonomy" id="2565932"/>
    <lineage>
        <taxon>Bacteria</taxon>
        <taxon>Pseudomonadati</taxon>
        <taxon>Pseudomonadota</taxon>
        <taxon>Betaproteobacteria</taxon>
        <taxon>Rhodocyclales</taxon>
        <taxon>Zoogloeaceae</taxon>
        <taxon>Pseudothauera</taxon>
    </lineage>
</organism>
<feature type="transmembrane region" description="Helical" evidence="1">
    <location>
        <begin position="54"/>
        <end position="74"/>
    </location>
</feature>
<evidence type="ECO:0000313" key="2">
    <source>
        <dbReference type="EMBL" id="THF60633.1"/>
    </source>
</evidence>
<keyword evidence="1" id="KW-1133">Transmembrane helix</keyword>
<keyword evidence="1" id="KW-0472">Membrane</keyword>
<reference evidence="2 3" key="1">
    <citation type="submission" date="2019-04" db="EMBL/GenBank/DDBJ databases">
        <title>Azoarcus rhizosphaerae sp. nov. isolated from rhizosphere of Ficus religiosa.</title>
        <authorList>
            <person name="Lin S.-Y."/>
            <person name="Hameed A."/>
            <person name="Hsu Y.-H."/>
            <person name="Young C.-C."/>
        </authorList>
    </citation>
    <scope>NUCLEOTIDE SEQUENCE [LARGE SCALE GENOMIC DNA]</scope>
    <source>
        <strain evidence="2 3">CC-YHH848</strain>
    </source>
</reference>
<keyword evidence="1" id="KW-0812">Transmembrane</keyword>
<feature type="transmembrane region" description="Helical" evidence="1">
    <location>
        <begin position="102"/>
        <end position="121"/>
    </location>
</feature>
<dbReference type="AlphaFoldDB" id="A0A4S4AM62"/>
<dbReference type="Proteomes" id="UP000307956">
    <property type="component" value="Unassembled WGS sequence"/>
</dbReference>
<name>A0A4S4AM62_9RHOO</name>
<proteinExistence type="predicted"/>
<protein>
    <submittedName>
        <fullName evidence="2">Uncharacterized protein</fullName>
    </submittedName>
</protein>
<keyword evidence="3" id="KW-1185">Reference proteome</keyword>
<dbReference type="OrthoDB" id="9948221at2"/>
<sequence length="122" mass="13854">MFLLTIILLAAVSPFLILLAFIRWDRHRLANEKVEPMPREKLKNGWTPKPGSDAPILIGLSAVFAVMGIHDWLWPHQPPYSGRMSWAFEIAHRFVGNHAEAVVMWAISAFLLLIVIASAKWK</sequence>
<accession>A0A4S4AM62</accession>
<gene>
    <name evidence="2" type="ORF">E6O51_12685</name>
</gene>
<evidence type="ECO:0000313" key="3">
    <source>
        <dbReference type="Proteomes" id="UP000307956"/>
    </source>
</evidence>
<comment type="caution">
    <text evidence="2">The sequence shown here is derived from an EMBL/GenBank/DDBJ whole genome shotgun (WGS) entry which is preliminary data.</text>
</comment>
<dbReference type="RefSeq" id="WP_136385362.1">
    <property type="nucleotide sequence ID" value="NZ_SSOD01000009.1"/>
</dbReference>